<gene>
    <name evidence="2" type="primary">Vigan.03G172700</name>
    <name evidence="2" type="ORF">VIGAN_03172700</name>
</gene>
<evidence type="ECO:0000313" key="2">
    <source>
        <dbReference type="EMBL" id="BAT81836.1"/>
    </source>
</evidence>
<sequence length="104" mass="11630">MMRKNSKKLSTNANVAIVVESVLVVALLLLLYLRWPTQPSKPVTVACVVPVEAGTSSSKEDITGGYTEAERNKLVLFVLFEDFTFKVLFEFFSLGVLFLTKKKK</sequence>
<keyword evidence="1" id="KW-1133">Transmembrane helix</keyword>
<evidence type="ECO:0000256" key="1">
    <source>
        <dbReference type="SAM" id="Phobius"/>
    </source>
</evidence>
<name>A0A0S3RML5_PHAAN</name>
<keyword evidence="1" id="KW-0812">Transmembrane</keyword>
<feature type="transmembrane region" description="Helical" evidence="1">
    <location>
        <begin position="83"/>
        <end position="100"/>
    </location>
</feature>
<reference evidence="2 3" key="1">
    <citation type="journal article" date="2015" name="Sci. Rep.">
        <title>The power of single molecule real-time sequencing technology in the de novo assembly of a eukaryotic genome.</title>
        <authorList>
            <person name="Sakai H."/>
            <person name="Naito K."/>
            <person name="Ogiso-Tanaka E."/>
            <person name="Takahashi Y."/>
            <person name="Iseki K."/>
            <person name="Muto C."/>
            <person name="Satou K."/>
            <person name="Teruya K."/>
            <person name="Shiroma A."/>
            <person name="Shimoji M."/>
            <person name="Hirano T."/>
            <person name="Itoh T."/>
            <person name="Kaga A."/>
            <person name="Tomooka N."/>
        </authorList>
    </citation>
    <scope>NUCLEOTIDE SEQUENCE [LARGE SCALE GENOMIC DNA]</scope>
    <source>
        <strain evidence="3">cv. Shumari</strain>
    </source>
</reference>
<evidence type="ECO:0000313" key="3">
    <source>
        <dbReference type="Proteomes" id="UP000291084"/>
    </source>
</evidence>
<accession>A0A0S3RML5</accession>
<dbReference type="EMBL" id="AP015036">
    <property type="protein sequence ID" value="BAT81836.1"/>
    <property type="molecule type" value="Genomic_DNA"/>
</dbReference>
<feature type="transmembrane region" description="Helical" evidence="1">
    <location>
        <begin position="12"/>
        <end position="33"/>
    </location>
</feature>
<keyword evidence="1" id="KW-0472">Membrane</keyword>
<keyword evidence="3" id="KW-1185">Reference proteome</keyword>
<proteinExistence type="predicted"/>
<dbReference type="AlphaFoldDB" id="A0A0S3RML5"/>
<dbReference type="Proteomes" id="UP000291084">
    <property type="component" value="Chromosome 3"/>
</dbReference>
<protein>
    <submittedName>
        <fullName evidence="2">Uncharacterized protein</fullName>
    </submittedName>
</protein>
<organism evidence="2 3">
    <name type="scientific">Vigna angularis var. angularis</name>
    <dbReference type="NCBI Taxonomy" id="157739"/>
    <lineage>
        <taxon>Eukaryota</taxon>
        <taxon>Viridiplantae</taxon>
        <taxon>Streptophyta</taxon>
        <taxon>Embryophyta</taxon>
        <taxon>Tracheophyta</taxon>
        <taxon>Spermatophyta</taxon>
        <taxon>Magnoliopsida</taxon>
        <taxon>eudicotyledons</taxon>
        <taxon>Gunneridae</taxon>
        <taxon>Pentapetalae</taxon>
        <taxon>rosids</taxon>
        <taxon>fabids</taxon>
        <taxon>Fabales</taxon>
        <taxon>Fabaceae</taxon>
        <taxon>Papilionoideae</taxon>
        <taxon>50 kb inversion clade</taxon>
        <taxon>NPAAA clade</taxon>
        <taxon>indigoferoid/millettioid clade</taxon>
        <taxon>Phaseoleae</taxon>
        <taxon>Vigna</taxon>
    </lineage>
</organism>